<feature type="signal peptide" evidence="2">
    <location>
        <begin position="1"/>
        <end position="36"/>
    </location>
</feature>
<accession>A0A8J3A5R0</accession>
<dbReference type="PANTHER" id="PTHR31377">
    <property type="entry name" value="AGMATINE DEIMINASE-RELATED"/>
    <property type="match status" value="1"/>
</dbReference>
<sequence length="446" mass="50103">MPGRDTVFGKLCRVCRALAAMLVVFAGLLATMQASALAEDNTAVETDDFTFPPEWEAHEAVWMGWGSRGDPHPENLVPLWTEVISALTPHVQVKLVAGSEESAEAARAKLGAGGVDLDRVTLIVQPWTDYWYRDFGPLFITDGKEKRIAEFRWDYYGFPWPYADNGGMRNEGIDRGLAETYGWDAVESNFVAEGGGLDVTSDVLVTYEDAARLRNPGKSLEEIEAEYLRLYGKKKVIWLSRAPISDRVFAGPKVANFFGWGANGHVDEYVRFISDDTVLVAQVPEWERDANALLRLDHEILTENIEEMRRARNINGEPFTVIPVPMPDITALMDTRILTEEDFMPGEQGWDPRSVYRDFKPGDEIHFVPAASYQNFLVTNGVVLVAAYWREGLPGHIRETDEEMRRILAEQFPDREIVQINPLAINWSGGGIHCITQQEPLVAKAQ</sequence>
<feature type="chain" id="PRO_5035188427" evidence="2">
    <location>
        <begin position="37"/>
        <end position="446"/>
    </location>
</feature>
<reference evidence="3" key="3">
    <citation type="submission" date="2020-09" db="EMBL/GenBank/DDBJ databases">
        <authorList>
            <person name="Sun Q."/>
            <person name="Zhou Y."/>
        </authorList>
    </citation>
    <scope>NUCLEOTIDE SEQUENCE</scope>
    <source>
        <strain evidence="3">CGMCC 1.14984</strain>
    </source>
</reference>
<dbReference type="Proteomes" id="UP000818603">
    <property type="component" value="Unassembled WGS sequence"/>
</dbReference>
<evidence type="ECO:0000256" key="2">
    <source>
        <dbReference type="SAM" id="SignalP"/>
    </source>
</evidence>
<keyword evidence="6" id="KW-1185">Reference proteome</keyword>
<protein>
    <submittedName>
        <fullName evidence="4">Agmatine deiminase family protein</fullName>
    </submittedName>
    <submittedName>
        <fullName evidence="3">Peptidyl-arginine deiminase</fullName>
    </submittedName>
</protein>
<dbReference type="GO" id="GO:0004668">
    <property type="term" value="F:protein-arginine deiminase activity"/>
    <property type="evidence" value="ECO:0007669"/>
    <property type="project" value="InterPro"/>
</dbReference>
<dbReference type="Pfam" id="PF04371">
    <property type="entry name" value="PAD_porph"/>
    <property type="match status" value="1"/>
</dbReference>
<dbReference type="EMBL" id="VCJR02000003">
    <property type="protein sequence ID" value="NHK28945.1"/>
    <property type="molecule type" value="Genomic_DNA"/>
</dbReference>
<dbReference type="PANTHER" id="PTHR31377:SF0">
    <property type="entry name" value="AGMATINE DEIMINASE-RELATED"/>
    <property type="match status" value="1"/>
</dbReference>
<dbReference type="RefSeq" id="WP_155141503.1">
    <property type="nucleotide sequence ID" value="NZ_BMGZ01000003.1"/>
</dbReference>
<evidence type="ECO:0000313" key="5">
    <source>
        <dbReference type="Proteomes" id="UP000621856"/>
    </source>
</evidence>
<dbReference type="EMBL" id="BMGZ01000003">
    <property type="protein sequence ID" value="GGI00779.1"/>
    <property type="molecule type" value="Genomic_DNA"/>
</dbReference>
<comment type="caution">
    <text evidence="3">The sequence shown here is derived from an EMBL/GenBank/DDBJ whole genome shotgun (WGS) entry which is preliminary data.</text>
</comment>
<dbReference type="GO" id="GO:0047632">
    <property type="term" value="F:agmatine deiminase activity"/>
    <property type="evidence" value="ECO:0007669"/>
    <property type="project" value="TreeGrafter"/>
</dbReference>
<dbReference type="Gene3D" id="3.75.10.10">
    <property type="entry name" value="L-arginine/glycine Amidinotransferase, Chain A"/>
    <property type="match status" value="1"/>
</dbReference>
<dbReference type="GO" id="GO:0009446">
    <property type="term" value="P:putrescine biosynthetic process"/>
    <property type="evidence" value="ECO:0007669"/>
    <property type="project" value="InterPro"/>
</dbReference>
<organism evidence="3 5">
    <name type="scientific">Aquisalinus luteolus</name>
    <dbReference type="NCBI Taxonomy" id="1566827"/>
    <lineage>
        <taxon>Bacteria</taxon>
        <taxon>Pseudomonadati</taxon>
        <taxon>Pseudomonadota</taxon>
        <taxon>Alphaproteobacteria</taxon>
        <taxon>Parvularculales</taxon>
        <taxon>Parvularculaceae</taxon>
        <taxon>Aquisalinus</taxon>
    </lineage>
</organism>
<dbReference type="InterPro" id="IPR007466">
    <property type="entry name" value="Peptidyl-Arg-deiminase_porph"/>
</dbReference>
<proteinExistence type="predicted"/>
<name>A0A8J3A5R0_9PROT</name>
<evidence type="ECO:0000313" key="6">
    <source>
        <dbReference type="Proteomes" id="UP000818603"/>
    </source>
</evidence>
<reference evidence="4 6" key="2">
    <citation type="submission" date="2020-02" db="EMBL/GenBank/DDBJ databases">
        <title>Genome sequence of Parvularcula flava strain NH6-79.</title>
        <authorList>
            <person name="Abdul Karim M.H."/>
            <person name="Lam M.Q."/>
            <person name="Chen S.J."/>
            <person name="Yahya A."/>
            <person name="Shahir S."/>
            <person name="Shamsir M.S."/>
            <person name="Chong C.S."/>
        </authorList>
    </citation>
    <scope>NUCLEOTIDE SEQUENCE [LARGE SCALE GENOMIC DNA]</scope>
    <source>
        <strain evidence="4 6">NH6-79</strain>
    </source>
</reference>
<dbReference type="Proteomes" id="UP000621856">
    <property type="component" value="Unassembled WGS sequence"/>
</dbReference>
<gene>
    <name evidence="4" type="ORF">FF098_013565</name>
    <name evidence="3" type="ORF">GCM10011355_29880</name>
</gene>
<evidence type="ECO:0000313" key="4">
    <source>
        <dbReference type="EMBL" id="NHK28945.1"/>
    </source>
</evidence>
<dbReference type="SUPFAM" id="SSF55909">
    <property type="entry name" value="Pentein"/>
    <property type="match status" value="1"/>
</dbReference>
<keyword evidence="1" id="KW-0378">Hydrolase</keyword>
<dbReference type="AlphaFoldDB" id="A0A8J3A5R0"/>
<reference evidence="3" key="1">
    <citation type="journal article" date="2014" name="Int. J. Syst. Evol. Microbiol.">
        <title>Complete genome sequence of Corynebacterium casei LMG S-19264T (=DSM 44701T), isolated from a smear-ripened cheese.</title>
        <authorList>
            <consortium name="US DOE Joint Genome Institute (JGI-PGF)"/>
            <person name="Walter F."/>
            <person name="Albersmeier A."/>
            <person name="Kalinowski J."/>
            <person name="Ruckert C."/>
        </authorList>
    </citation>
    <scope>NUCLEOTIDE SEQUENCE</scope>
    <source>
        <strain evidence="3">CGMCC 1.14984</strain>
    </source>
</reference>
<keyword evidence="2" id="KW-0732">Signal</keyword>
<evidence type="ECO:0000256" key="1">
    <source>
        <dbReference type="ARBA" id="ARBA00022801"/>
    </source>
</evidence>
<evidence type="ECO:0000313" key="3">
    <source>
        <dbReference type="EMBL" id="GGI00779.1"/>
    </source>
</evidence>